<name>A0AAV2HJZ6_LYMST</name>
<keyword evidence="3" id="KW-1185">Reference proteome</keyword>
<reference evidence="2 3" key="1">
    <citation type="submission" date="2024-04" db="EMBL/GenBank/DDBJ databases">
        <authorList>
            <consortium name="Genoscope - CEA"/>
            <person name="William W."/>
        </authorList>
    </citation>
    <scope>NUCLEOTIDE SEQUENCE [LARGE SCALE GENOMIC DNA]</scope>
</reference>
<keyword evidence="1" id="KW-0812">Transmembrane</keyword>
<evidence type="ECO:0000256" key="1">
    <source>
        <dbReference type="SAM" id="Phobius"/>
    </source>
</evidence>
<dbReference type="AlphaFoldDB" id="A0AAV2HJZ6"/>
<evidence type="ECO:0000313" key="2">
    <source>
        <dbReference type="EMBL" id="CAL1533131.1"/>
    </source>
</evidence>
<comment type="caution">
    <text evidence="2">The sequence shown here is derived from an EMBL/GenBank/DDBJ whole genome shotgun (WGS) entry which is preliminary data.</text>
</comment>
<evidence type="ECO:0000313" key="3">
    <source>
        <dbReference type="Proteomes" id="UP001497497"/>
    </source>
</evidence>
<gene>
    <name evidence="2" type="ORF">GSLYS_00007149001</name>
</gene>
<feature type="transmembrane region" description="Helical" evidence="1">
    <location>
        <begin position="16"/>
        <end position="34"/>
    </location>
</feature>
<keyword evidence="1" id="KW-1133">Transmembrane helix</keyword>
<sequence length="177" mass="19746">MSLLSCGLTRVKSKSMVVWIYWIILASDIAGVIAEKCRRKYSDFRSFNGYYDDLDDDQTMTDCMWGCCYYRDSPCCTAPISLIIGCAIGGILLVAVATVFICCCWVCKKRNRAAQRAAVIRFGDPRAVTTQEPVVYHSESSGIVSLPPYPHYEMDAPPSYDEVMRGETNSGFKPDTS</sequence>
<protein>
    <recommendedName>
        <fullName evidence="4">Vesicular, overexpressed in cancer, prosurvival protein 1</fullName>
    </recommendedName>
</protein>
<evidence type="ECO:0008006" key="4">
    <source>
        <dbReference type="Google" id="ProtNLM"/>
    </source>
</evidence>
<feature type="transmembrane region" description="Helical" evidence="1">
    <location>
        <begin position="80"/>
        <end position="107"/>
    </location>
</feature>
<proteinExistence type="predicted"/>
<keyword evidence="1" id="KW-0472">Membrane</keyword>
<accession>A0AAV2HJZ6</accession>
<dbReference type="Proteomes" id="UP001497497">
    <property type="component" value="Unassembled WGS sequence"/>
</dbReference>
<organism evidence="2 3">
    <name type="scientific">Lymnaea stagnalis</name>
    <name type="common">Great pond snail</name>
    <name type="synonym">Helix stagnalis</name>
    <dbReference type="NCBI Taxonomy" id="6523"/>
    <lineage>
        <taxon>Eukaryota</taxon>
        <taxon>Metazoa</taxon>
        <taxon>Spiralia</taxon>
        <taxon>Lophotrochozoa</taxon>
        <taxon>Mollusca</taxon>
        <taxon>Gastropoda</taxon>
        <taxon>Heterobranchia</taxon>
        <taxon>Euthyneura</taxon>
        <taxon>Panpulmonata</taxon>
        <taxon>Hygrophila</taxon>
        <taxon>Lymnaeoidea</taxon>
        <taxon>Lymnaeidae</taxon>
        <taxon>Lymnaea</taxon>
    </lineage>
</organism>
<dbReference type="EMBL" id="CAXITT010000135">
    <property type="protein sequence ID" value="CAL1533131.1"/>
    <property type="molecule type" value="Genomic_DNA"/>
</dbReference>